<evidence type="ECO:0000256" key="15">
    <source>
        <dbReference type="RuleBase" id="RU004016"/>
    </source>
</evidence>
<feature type="active site" evidence="13">
    <location>
        <position position="111"/>
    </location>
</feature>
<name>A0A4V2UUL4_9FIRM</name>
<comment type="similarity">
    <text evidence="3 15">Belongs to the peptidase S11 family.</text>
</comment>
<evidence type="ECO:0000256" key="10">
    <source>
        <dbReference type="ARBA" id="ARBA00022984"/>
    </source>
</evidence>
<protein>
    <recommendedName>
        <fullName evidence="4">serine-type D-Ala-D-Ala carboxypeptidase</fullName>
        <ecNumber evidence="4">3.4.16.4</ecNumber>
    </recommendedName>
</protein>
<gene>
    <name evidence="17" type="ORF">EDD65_102309</name>
</gene>
<sequence length="369" mass="42116">MKKNIFILLLTIILFISSYSFGQKPNISAQSAILMDKESGRILIEYNPYIRLPMASTTKIMTALIALERGNINDKIEIKKHYVGVEGSSIYLYEGEIISLEDLLYGLMLRSGNDAAIAIADYIGGNIEQFVFMMNQKAKIIGANNTNFVNPHGLHDDNHYTTAYDLALITKEAMNIEKFTEIVKSKMWKAHREKNNLFYNKNNTLWEYEGGDGVKIGYTIRAGRCLVSSATRNGRTIIAIVLNDRNWFNDCYNLLDYGFENFRNYVIFDRGQCLREIAVINGRKDFVSVVIKNLFTYPLKEEELDKVKIYIDLPNEILAPIEKNQVIGKARVYLDGVLIHEEDIISKEAVAKLGFFESLIKTINTKDKN</sequence>
<keyword evidence="10" id="KW-0573">Peptidoglycan synthesis</keyword>
<evidence type="ECO:0000256" key="12">
    <source>
        <dbReference type="ARBA" id="ARBA00034000"/>
    </source>
</evidence>
<dbReference type="Pfam" id="PF07943">
    <property type="entry name" value="PBP5_C"/>
    <property type="match status" value="1"/>
</dbReference>
<evidence type="ECO:0000256" key="2">
    <source>
        <dbReference type="ARBA" id="ARBA00004752"/>
    </source>
</evidence>
<dbReference type="Pfam" id="PF00768">
    <property type="entry name" value="Peptidase_S11"/>
    <property type="match status" value="1"/>
</dbReference>
<dbReference type="OrthoDB" id="9791132at2"/>
<keyword evidence="11" id="KW-0961">Cell wall biogenesis/degradation</keyword>
<dbReference type="InterPro" id="IPR012907">
    <property type="entry name" value="Peptidase_S11_C"/>
</dbReference>
<dbReference type="InterPro" id="IPR015956">
    <property type="entry name" value="Peniciliin-bd_prot_C_sf"/>
</dbReference>
<dbReference type="PANTHER" id="PTHR21581:SF33">
    <property type="entry name" value="D-ALANYL-D-ALANINE CARBOXYPEPTIDASE DACB"/>
    <property type="match status" value="1"/>
</dbReference>
<comment type="catalytic activity">
    <reaction evidence="12">
        <text>Preferential cleavage: (Ac)2-L-Lys-D-Ala-|-D-Ala. Also transpeptidation of peptidyl-alanyl moieties that are N-acyl substituents of D-alanine.</text>
        <dbReference type="EC" id="3.4.16.4"/>
    </reaction>
</comment>
<dbReference type="PRINTS" id="PR00725">
    <property type="entry name" value="DADACBPTASE1"/>
</dbReference>
<evidence type="ECO:0000256" key="9">
    <source>
        <dbReference type="ARBA" id="ARBA00022960"/>
    </source>
</evidence>
<evidence type="ECO:0000256" key="1">
    <source>
        <dbReference type="ARBA" id="ARBA00003217"/>
    </source>
</evidence>
<proteinExistence type="inferred from homology"/>
<dbReference type="Gene3D" id="3.40.710.10">
    <property type="entry name" value="DD-peptidase/beta-lactamase superfamily"/>
    <property type="match status" value="1"/>
</dbReference>
<evidence type="ECO:0000256" key="11">
    <source>
        <dbReference type="ARBA" id="ARBA00023316"/>
    </source>
</evidence>
<evidence type="ECO:0000313" key="17">
    <source>
        <dbReference type="EMBL" id="TCS91374.1"/>
    </source>
</evidence>
<evidence type="ECO:0000259" key="16">
    <source>
        <dbReference type="SMART" id="SM00936"/>
    </source>
</evidence>
<evidence type="ECO:0000256" key="8">
    <source>
        <dbReference type="ARBA" id="ARBA00022801"/>
    </source>
</evidence>
<evidence type="ECO:0000256" key="6">
    <source>
        <dbReference type="ARBA" id="ARBA00022670"/>
    </source>
</evidence>
<dbReference type="InterPro" id="IPR018044">
    <property type="entry name" value="Peptidase_S11"/>
</dbReference>
<dbReference type="Gene3D" id="2.60.410.10">
    <property type="entry name" value="D-Ala-D-Ala carboxypeptidase, C-terminal domain"/>
    <property type="match status" value="1"/>
</dbReference>
<dbReference type="SUPFAM" id="SSF69189">
    <property type="entry name" value="Penicillin-binding protein associated domain"/>
    <property type="match status" value="1"/>
</dbReference>
<feature type="active site" description="Acyl-ester intermediate" evidence="13">
    <location>
        <position position="56"/>
    </location>
</feature>
<organism evidence="17 18">
    <name type="scientific">Keratinibaculum paraultunense</name>
    <dbReference type="NCBI Taxonomy" id="1278232"/>
    <lineage>
        <taxon>Bacteria</taxon>
        <taxon>Bacillati</taxon>
        <taxon>Bacillota</taxon>
        <taxon>Tissierellia</taxon>
        <taxon>Tissierellales</taxon>
        <taxon>Tepidimicrobiaceae</taxon>
        <taxon>Keratinibaculum</taxon>
    </lineage>
</organism>
<evidence type="ECO:0000256" key="3">
    <source>
        <dbReference type="ARBA" id="ARBA00007164"/>
    </source>
</evidence>
<evidence type="ECO:0000256" key="13">
    <source>
        <dbReference type="PIRSR" id="PIRSR618044-1"/>
    </source>
</evidence>
<feature type="binding site" evidence="14">
    <location>
        <position position="215"/>
    </location>
    <ligand>
        <name>substrate</name>
    </ligand>
</feature>
<keyword evidence="7" id="KW-0732">Signal</keyword>
<evidence type="ECO:0000256" key="5">
    <source>
        <dbReference type="ARBA" id="ARBA00022645"/>
    </source>
</evidence>
<comment type="pathway">
    <text evidence="2">Cell wall biogenesis; peptidoglycan biosynthesis.</text>
</comment>
<dbReference type="GO" id="GO:0009252">
    <property type="term" value="P:peptidoglycan biosynthetic process"/>
    <property type="evidence" value="ECO:0007669"/>
    <property type="project" value="UniProtKB-UniPathway"/>
</dbReference>
<evidence type="ECO:0000256" key="14">
    <source>
        <dbReference type="PIRSR" id="PIRSR618044-2"/>
    </source>
</evidence>
<evidence type="ECO:0000256" key="4">
    <source>
        <dbReference type="ARBA" id="ARBA00012448"/>
    </source>
</evidence>
<reference evidence="17 18" key="1">
    <citation type="submission" date="2019-03" db="EMBL/GenBank/DDBJ databases">
        <title>Genomic Encyclopedia of Type Strains, Phase IV (KMG-IV): sequencing the most valuable type-strain genomes for metagenomic binning, comparative biology and taxonomic classification.</title>
        <authorList>
            <person name="Goeker M."/>
        </authorList>
    </citation>
    <scope>NUCLEOTIDE SEQUENCE [LARGE SCALE GENOMIC DNA]</scope>
    <source>
        <strain evidence="17 18">DSM 26752</strain>
    </source>
</reference>
<accession>A0A4V2UUL4</accession>
<dbReference type="EC" id="3.4.16.4" evidence="4"/>
<comment type="caution">
    <text evidence="17">The sequence shown here is derived from an EMBL/GenBank/DDBJ whole genome shotgun (WGS) entry which is preliminary data.</text>
</comment>
<dbReference type="SMART" id="SM00936">
    <property type="entry name" value="PBP5_C"/>
    <property type="match status" value="1"/>
</dbReference>
<keyword evidence="5 17" id="KW-0121">Carboxypeptidase</keyword>
<dbReference type="GO" id="GO:0006508">
    <property type="term" value="P:proteolysis"/>
    <property type="evidence" value="ECO:0007669"/>
    <property type="project" value="UniProtKB-KW"/>
</dbReference>
<keyword evidence="9" id="KW-0133">Cell shape</keyword>
<feature type="domain" description="Peptidase S11 D-Ala-D-Ala carboxypeptidase A C-terminal" evidence="16">
    <location>
        <begin position="262"/>
        <end position="352"/>
    </location>
</feature>
<dbReference type="Proteomes" id="UP000294567">
    <property type="component" value="Unassembled WGS sequence"/>
</dbReference>
<dbReference type="GO" id="GO:0009002">
    <property type="term" value="F:serine-type D-Ala-D-Ala carboxypeptidase activity"/>
    <property type="evidence" value="ECO:0007669"/>
    <property type="project" value="UniProtKB-EC"/>
</dbReference>
<dbReference type="UniPathway" id="UPA00219"/>
<dbReference type="InterPro" id="IPR037167">
    <property type="entry name" value="Peptidase_S11_C_sf"/>
</dbReference>
<dbReference type="InterPro" id="IPR001967">
    <property type="entry name" value="Peptidase_S11_N"/>
</dbReference>
<keyword evidence="8" id="KW-0378">Hydrolase</keyword>
<dbReference type="RefSeq" id="WP_132026186.1">
    <property type="nucleotide sequence ID" value="NZ_CP068564.1"/>
</dbReference>
<keyword evidence="6" id="KW-0645">Protease</keyword>
<evidence type="ECO:0000313" key="18">
    <source>
        <dbReference type="Proteomes" id="UP000294567"/>
    </source>
</evidence>
<keyword evidence="18" id="KW-1185">Reference proteome</keyword>
<dbReference type="GO" id="GO:0071555">
    <property type="term" value="P:cell wall organization"/>
    <property type="evidence" value="ECO:0007669"/>
    <property type="project" value="UniProtKB-KW"/>
</dbReference>
<dbReference type="GO" id="GO:0008360">
    <property type="term" value="P:regulation of cell shape"/>
    <property type="evidence" value="ECO:0007669"/>
    <property type="project" value="UniProtKB-KW"/>
</dbReference>
<evidence type="ECO:0000256" key="7">
    <source>
        <dbReference type="ARBA" id="ARBA00022729"/>
    </source>
</evidence>
<feature type="active site" description="Proton acceptor" evidence="13">
    <location>
        <position position="59"/>
    </location>
</feature>
<comment type="function">
    <text evidence="1">Removes C-terminal D-alanyl residues from sugar-peptide cell wall precursors.</text>
</comment>
<dbReference type="InterPro" id="IPR012338">
    <property type="entry name" value="Beta-lactam/transpept-like"/>
</dbReference>
<dbReference type="PANTHER" id="PTHR21581">
    <property type="entry name" value="D-ALANYL-D-ALANINE CARBOXYPEPTIDASE"/>
    <property type="match status" value="1"/>
</dbReference>
<dbReference type="AlphaFoldDB" id="A0A4V2UUL4"/>
<dbReference type="SUPFAM" id="SSF56601">
    <property type="entry name" value="beta-lactamase/transpeptidase-like"/>
    <property type="match status" value="1"/>
</dbReference>
<dbReference type="EMBL" id="SMAE01000002">
    <property type="protein sequence ID" value="TCS91374.1"/>
    <property type="molecule type" value="Genomic_DNA"/>
</dbReference>